<name>A0A3L8P177_9ACTN</name>
<sequence length="335" mass="34140">MAVDVVVAVDGGNSKTDLAVIGLDGSLLASVRGGGFRPQEVGPEQAVAALAPLVAQALAAAGAGDVRHVSACLANADLPVEHETLAALLTARGWAPSSAVFNDTDALLRAGLGAGPGRWRGVAVVCGAGINAAGVLPEGAEARFAAIGTISGDWGGGGHLWQEAMWWAARAEDGRGPDTDLRLELPQHYDLGSMAELIEAVHLGRVPGRRCLEMTPLLFAVAEAGDAVAADVVRRQAEEVVVMVSAVVRRLGVLEEPIDVVLGGGVLAAGHRLLLDEIGKGLAERTPYATPVVVAAPPVLGAALLALDHVGAGRAAREALRSAFGSPVPVLGEEW</sequence>
<comment type="caution">
    <text evidence="2">The sequence shown here is derived from an EMBL/GenBank/DDBJ whole genome shotgun (WGS) entry which is preliminary data.</text>
</comment>
<evidence type="ECO:0000259" key="1">
    <source>
        <dbReference type="Pfam" id="PF01869"/>
    </source>
</evidence>
<dbReference type="InterPro" id="IPR043129">
    <property type="entry name" value="ATPase_NBD"/>
</dbReference>
<dbReference type="RefSeq" id="WP_121807653.1">
    <property type="nucleotide sequence ID" value="NZ_RDBE01000010.1"/>
</dbReference>
<feature type="domain" description="ATPase BadF/BadG/BcrA/BcrD type" evidence="1">
    <location>
        <begin position="9"/>
        <end position="306"/>
    </location>
</feature>
<evidence type="ECO:0000313" key="2">
    <source>
        <dbReference type="EMBL" id="RLV48148.1"/>
    </source>
</evidence>
<organism evidence="2 3">
    <name type="scientific">Nocardioides mangrovicus</name>
    <dbReference type="NCBI Taxonomy" id="2478913"/>
    <lineage>
        <taxon>Bacteria</taxon>
        <taxon>Bacillati</taxon>
        <taxon>Actinomycetota</taxon>
        <taxon>Actinomycetes</taxon>
        <taxon>Propionibacteriales</taxon>
        <taxon>Nocardioidaceae</taxon>
        <taxon>Nocardioides</taxon>
    </lineage>
</organism>
<dbReference type="Gene3D" id="3.30.420.40">
    <property type="match status" value="2"/>
</dbReference>
<dbReference type="AlphaFoldDB" id="A0A3L8P177"/>
<dbReference type="OrthoDB" id="5524856at2"/>
<gene>
    <name evidence="2" type="ORF">D9V37_18910</name>
</gene>
<dbReference type="SUPFAM" id="SSF53067">
    <property type="entry name" value="Actin-like ATPase domain"/>
    <property type="match status" value="2"/>
</dbReference>
<dbReference type="InterPro" id="IPR052519">
    <property type="entry name" value="Euk-type_GlcNAc_Kinase"/>
</dbReference>
<proteinExistence type="predicted"/>
<dbReference type="PANTHER" id="PTHR43190">
    <property type="entry name" value="N-ACETYL-D-GLUCOSAMINE KINASE"/>
    <property type="match status" value="1"/>
</dbReference>
<dbReference type="EMBL" id="RDBE01000010">
    <property type="protein sequence ID" value="RLV48148.1"/>
    <property type="molecule type" value="Genomic_DNA"/>
</dbReference>
<keyword evidence="3" id="KW-1185">Reference proteome</keyword>
<accession>A0A3L8P177</accession>
<dbReference type="InterPro" id="IPR002731">
    <property type="entry name" value="ATPase_BadF"/>
</dbReference>
<protein>
    <submittedName>
        <fullName evidence="2">ATPase</fullName>
    </submittedName>
</protein>
<reference evidence="2 3" key="1">
    <citation type="submission" date="2018-10" db="EMBL/GenBank/DDBJ databases">
        <title>Marmoricola sp. 4Q3S-7 whole genome shotgun sequence.</title>
        <authorList>
            <person name="Li F."/>
        </authorList>
    </citation>
    <scope>NUCLEOTIDE SEQUENCE [LARGE SCALE GENOMIC DNA]</scope>
    <source>
        <strain evidence="2 3">4Q3S-7</strain>
    </source>
</reference>
<dbReference type="Pfam" id="PF01869">
    <property type="entry name" value="BcrAD_BadFG"/>
    <property type="match status" value="1"/>
</dbReference>
<dbReference type="Proteomes" id="UP000281708">
    <property type="component" value="Unassembled WGS sequence"/>
</dbReference>
<evidence type="ECO:0000313" key="3">
    <source>
        <dbReference type="Proteomes" id="UP000281708"/>
    </source>
</evidence>
<dbReference type="PANTHER" id="PTHR43190:SF3">
    <property type="entry name" value="N-ACETYL-D-GLUCOSAMINE KINASE"/>
    <property type="match status" value="1"/>
</dbReference>